<dbReference type="EMBL" id="FR687359">
    <property type="protein sequence ID" value="CBW74651.1"/>
    <property type="molecule type" value="Genomic_DNA"/>
</dbReference>
<dbReference type="KEGG" id="brh:RBRH_02272"/>
<proteinExistence type="predicted"/>
<accession>E5APW9</accession>
<organism evidence="1 2">
    <name type="scientific">Mycetohabitans rhizoxinica (strain DSM 19002 / CIP 109453 / HKI 454)</name>
    <name type="common">Paraburkholderia rhizoxinica</name>
    <dbReference type="NCBI Taxonomy" id="882378"/>
    <lineage>
        <taxon>Bacteria</taxon>
        <taxon>Pseudomonadati</taxon>
        <taxon>Pseudomonadota</taxon>
        <taxon>Betaproteobacteria</taxon>
        <taxon>Burkholderiales</taxon>
        <taxon>Burkholderiaceae</taxon>
        <taxon>Mycetohabitans</taxon>
    </lineage>
</organism>
<evidence type="ECO:0000313" key="1">
    <source>
        <dbReference type="EMBL" id="CBW74651.1"/>
    </source>
</evidence>
<sequence>MFLDLPTRRARHAGVTPASSYDWGLKPAAA</sequence>
<protein>
    <submittedName>
        <fullName evidence="1">Uncharacterized protein</fullName>
    </submittedName>
</protein>
<evidence type="ECO:0000313" key="2">
    <source>
        <dbReference type="Proteomes" id="UP000007437"/>
    </source>
</evidence>
<dbReference type="HOGENOM" id="CLU_3402607_0_0_4"/>
<name>E5APW9_MYCRK</name>
<dbReference type="AlphaFoldDB" id="E5APW9"/>
<gene>
    <name evidence="1" type="ordered locus">RBRH_02272</name>
</gene>
<dbReference type="Proteomes" id="UP000007437">
    <property type="component" value="Chromosome"/>
</dbReference>
<reference evidence="1 2" key="1">
    <citation type="journal article" date="2011" name="J. Bacteriol.">
        <title>Complete genome sequence of Burkholderia rhizoxinica, an endosymbiont of Rhizopus microsporus.</title>
        <authorList>
            <person name="Lackner G."/>
            <person name="Moebius N."/>
            <person name="Partida-Martinez L."/>
            <person name="Hertweck C."/>
        </authorList>
    </citation>
    <scope>NUCLEOTIDE SEQUENCE [LARGE SCALE GENOMIC DNA]</scope>
    <source>
        <strain evidence="2">DSM 19002 / CIP 109453 / HKI 454</strain>
    </source>
</reference>